<comment type="caution">
    <text evidence="1">The sequence shown here is derived from an EMBL/GenBank/DDBJ whole genome shotgun (WGS) entry which is preliminary data.</text>
</comment>
<sequence>MATIAIAVEAGLPGRTLEDKRLSGSCTIGLQPCQYIVSGSVEYRTSGCNGYGTRVNALGFSDDKQSKDQAPDEGFGGHG</sequence>
<evidence type="ECO:0000313" key="2">
    <source>
        <dbReference type="Proteomes" id="UP000053317"/>
    </source>
</evidence>
<organism evidence="1 2">
    <name type="scientific">Phaeomoniella chlamydospora</name>
    <name type="common">Phaeoacremonium chlamydosporum</name>
    <dbReference type="NCBI Taxonomy" id="158046"/>
    <lineage>
        <taxon>Eukaryota</taxon>
        <taxon>Fungi</taxon>
        <taxon>Dikarya</taxon>
        <taxon>Ascomycota</taxon>
        <taxon>Pezizomycotina</taxon>
        <taxon>Eurotiomycetes</taxon>
        <taxon>Chaetothyriomycetidae</taxon>
        <taxon>Phaeomoniellales</taxon>
        <taxon>Phaeomoniellaceae</taxon>
        <taxon>Phaeomoniella</taxon>
    </lineage>
</organism>
<gene>
    <name evidence="1" type="ORF">UCRPC4_g03475</name>
</gene>
<name>A0A0G2GDH9_PHACM</name>
<keyword evidence="2" id="KW-1185">Reference proteome</keyword>
<dbReference type="EMBL" id="LCWF01000082">
    <property type="protein sequence ID" value="KKY21708.1"/>
    <property type="molecule type" value="Genomic_DNA"/>
</dbReference>
<dbReference type="Proteomes" id="UP000053317">
    <property type="component" value="Unassembled WGS sequence"/>
</dbReference>
<accession>A0A0G2GDH9</accession>
<proteinExistence type="predicted"/>
<evidence type="ECO:0000313" key="1">
    <source>
        <dbReference type="EMBL" id="KKY21708.1"/>
    </source>
</evidence>
<protein>
    <submittedName>
        <fullName evidence="1">Uncharacterized protein</fullName>
    </submittedName>
</protein>
<reference evidence="1 2" key="2">
    <citation type="submission" date="2015-05" db="EMBL/GenBank/DDBJ databases">
        <authorList>
            <person name="Morales-Cruz A."/>
            <person name="Amrine K.C."/>
            <person name="Cantu D."/>
        </authorList>
    </citation>
    <scope>NUCLEOTIDE SEQUENCE [LARGE SCALE GENOMIC DNA]</scope>
    <source>
        <strain evidence="1">UCRPC4</strain>
    </source>
</reference>
<dbReference type="AlphaFoldDB" id="A0A0G2GDH9"/>
<reference evidence="1 2" key="1">
    <citation type="submission" date="2015-05" db="EMBL/GenBank/DDBJ databases">
        <title>Distinctive expansion of gene families associated with plant cell wall degradation and secondary metabolism in the genomes of grapevine trunk pathogens.</title>
        <authorList>
            <person name="Lawrence D.P."/>
            <person name="Travadon R."/>
            <person name="Rolshausen P.E."/>
            <person name="Baumgartner K."/>
        </authorList>
    </citation>
    <scope>NUCLEOTIDE SEQUENCE [LARGE SCALE GENOMIC DNA]</scope>
    <source>
        <strain evidence="1">UCRPC4</strain>
    </source>
</reference>